<gene>
    <name evidence="1" type="ORF">EVAR_27917_1</name>
</gene>
<dbReference type="InterPro" id="IPR036691">
    <property type="entry name" value="Endo/exonu/phosph_ase_sf"/>
</dbReference>
<accession>A0A4C1UUX5</accession>
<dbReference type="EMBL" id="BGZK01000231">
    <property type="protein sequence ID" value="GBP30303.1"/>
    <property type="molecule type" value="Genomic_DNA"/>
</dbReference>
<evidence type="ECO:0000313" key="1">
    <source>
        <dbReference type="EMBL" id="GBP30303.1"/>
    </source>
</evidence>
<evidence type="ECO:0008006" key="3">
    <source>
        <dbReference type="Google" id="ProtNLM"/>
    </source>
</evidence>
<dbReference type="SUPFAM" id="SSF56219">
    <property type="entry name" value="DNase I-like"/>
    <property type="match status" value="1"/>
</dbReference>
<comment type="caution">
    <text evidence="1">The sequence shown here is derived from an EMBL/GenBank/DDBJ whole genome shotgun (WGS) entry which is preliminary data.</text>
</comment>
<dbReference type="Proteomes" id="UP000299102">
    <property type="component" value="Unassembled WGS sequence"/>
</dbReference>
<keyword evidence="2" id="KW-1185">Reference proteome</keyword>
<dbReference type="OrthoDB" id="412981at2759"/>
<reference evidence="1 2" key="1">
    <citation type="journal article" date="2019" name="Commun. Biol.">
        <title>The bagworm genome reveals a unique fibroin gene that provides high tensile strength.</title>
        <authorList>
            <person name="Kono N."/>
            <person name="Nakamura H."/>
            <person name="Ohtoshi R."/>
            <person name="Tomita M."/>
            <person name="Numata K."/>
            <person name="Arakawa K."/>
        </authorList>
    </citation>
    <scope>NUCLEOTIDE SEQUENCE [LARGE SCALE GENOMIC DNA]</scope>
</reference>
<protein>
    <recommendedName>
        <fullName evidence="3">RNA-directed DNA polymerase from mobile element jockey</fullName>
    </recommendedName>
</protein>
<organism evidence="1 2">
    <name type="scientific">Eumeta variegata</name>
    <name type="common">Bagworm moth</name>
    <name type="synonym">Eumeta japonica</name>
    <dbReference type="NCBI Taxonomy" id="151549"/>
    <lineage>
        <taxon>Eukaryota</taxon>
        <taxon>Metazoa</taxon>
        <taxon>Ecdysozoa</taxon>
        <taxon>Arthropoda</taxon>
        <taxon>Hexapoda</taxon>
        <taxon>Insecta</taxon>
        <taxon>Pterygota</taxon>
        <taxon>Neoptera</taxon>
        <taxon>Endopterygota</taxon>
        <taxon>Lepidoptera</taxon>
        <taxon>Glossata</taxon>
        <taxon>Ditrysia</taxon>
        <taxon>Tineoidea</taxon>
        <taxon>Psychidae</taxon>
        <taxon>Oiketicinae</taxon>
        <taxon>Eumeta</taxon>
    </lineage>
</organism>
<evidence type="ECO:0000313" key="2">
    <source>
        <dbReference type="Proteomes" id="UP000299102"/>
    </source>
</evidence>
<dbReference type="AlphaFoldDB" id="A0A4C1UUX5"/>
<sequence length="498" mass="55811">MNAYLLSLFVTGLISSKAVALILLTICVIDILLRQRPKTTSVQLMIETVKRVTDQLIQTSLGIGMIQVHKIFHEHLAVKELYARWITHNLTGIQKFRRVDWCREMMQKIADGDSNAMYEMVTDRPTGTLLCVQDIHFIPTLIADDLNAKHKVWESHSVSRTGRLLMENAECQGYEVLGPDTPTHVPTDLGYRADILEIVLSRKRIDWVAFKASLETVNMGSSFVIAVDVDTVANQLVNKIKRALSMATTLRPITTSCRGYLPWHIKHVARWPSPETTGYSTAVSADKGHSQFPPPTQFLRFCQRSTIRPLPIRVRVPQDWDDDVMLALHGNVSAYFASSRRADLAAKKIQRLFYVLLEWLDKWRMAVNVGRTTALLTGSQQITPAQLCLRGQDVEWRTCVRYLGVNNVPGISNEVFLTAIAKSNEGVELVVKCVCAVRTTDAVAWTLPAQSPGQTPRAARECALSPPHPRAAHSVMYELLSCTSPLPHYTTSAQFVIN</sequence>
<proteinExistence type="predicted"/>
<name>A0A4C1UUX5_EUMVA</name>